<accession>A0ABQ9IIL0</accession>
<evidence type="ECO:0000313" key="2">
    <source>
        <dbReference type="Proteomes" id="UP001159363"/>
    </source>
</evidence>
<organism evidence="1 2">
    <name type="scientific">Dryococelus australis</name>
    <dbReference type="NCBI Taxonomy" id="614101"/>
    <lineage>
        <taxon>Eukaryota</taxon>
        <taxon>Metazoa</taxon>
        <taxon>Ecdysozoa</taxon>
        <taxon>Arthropoda</taxon>
        <taxon>Hexapoda</taxon>
        <taxon>Insecta</taxon>
        <taxon>Pterygota</taxon>
        <taxon>Neoptera</taxon>
        <taxon>Polyneoptera</taxon>
        <taxon>Phasmatodea</taxon>
        <taxon>Verophasmatodea</taxon>
        <taxon>Anareolatae</taxon>
        <taxon>Phasmatidae</taxon>
        <taxon>Eurycanthinae</taxon>
        <taxon>Dryococelus</taxon>
    </lineage>
</organism>
<name>A0ABQ9IIL0_9NEOP</name>
<proteinExistence type="predicted"/>
<protein>
    <submittedName>
        <fullName evidence="1">Uncharacterized protein</fullName>
    </submittedName>
</protein>
<gene>
    <name evidence="1" type="ORF">PR048_001818</name>
</gene>
<keyword evidence="2" id="KW-1185">Reference proteome</keyword>
<comment type="caution">
    <text evidence="1">The sequence shown here is derived from an EMBL/GenBank/DDBJ whole genome shotgun (WGS) entry which is preliminary data.</text>
</comment>
<evidence type="ECO:0000313" key="1">
    <source>
        <dbReference type="EMBL" id="KAJ8896474.1"/>
    </source>
</evidence>
<dbReference type="Proteomes" id="UP001159363">
    <property type="component" value="Chromosome 1"/>
</dbReference>
<reference evidence="1 2" key="1">
    <citation type="submission" date="2023-02" db="EMBL/GenBank/DDBJ databases">
        <title>LHISI_Scaffold_Assembly.</title>
        <authorList>
            <person name="Stuart O.P."/>
            <person name="Cleave R."/>
            <person name="Magrath M.J.L."/>
            <person name="Mikheyev A.S."/>
        </authorList>
    </citation>
    <scope>NUCLEOTIDE SEQUENCE [LARGE SCALE GENOMIC DNA]</scope>
    <source>
        <strain evidence="1">Daus_M_001</strain>
        <tissue evidence="1">Leg muscle</tissue>
    </source>
</reference>
<sequence>MYSVQSQALPSCSSTVGAVGPGGMMESKHCTWQYLPGTDHGIELGFDDNTTHSNRTTPAGTFFRGNYGNYLDTGTYI</sequence>
<dbReference type="EMBL" id="JARBHB010000001">
    <property type="protein sequence ID" value="KAJ8896474.1"/>
    <property type="molecule type" value="Genomic_DNA"/>
</dbReference>